<evidence type="ECO:0000313" key="1">
    <source>
        <dbReference type="EMBL" id="KAG7345313.1"/>
    </source>
</evidence>
<comment type="caution">
    <text evidence="1">The sequence shown here is derived from an EMBL/GenBank/DDBJ whole genome shotgun (WGS) entry which is preliminary data.</text>
</comment>
<dbReference type="Proteomes" id="UP000693970">
    <property type="component" value="Unassembled WGS sequence"/>
</dbReference>
<evidence type="ECO:0000313" key="2">
    <source>
        <dbReference type="Proteomes" id="UP000693970"/>
    </source>
</evidence>
<organism evidence="1 2">
    <name type="scientific">Nitzschia inconspicua</name>
    <dbReference type="NCBI Taxonomy" id="303405"/>
    <lineage>
        <taxon>Eukaryota</taxon>
        <taxon>Sar</taxon>
        <taxon>Stramenopiles</taxon>
        <taxon>Ochrophyta</taxon>
        <taxon>Bacillariophyta</taxon>
        <taxon>Bacillariophyceae</taxon>
        <taxon>Bacillariophycidae</taxon>
        <taxon>Bacillariales</taxon>
        <taxon>Bacillariaceae</taxon>
        <taxon>Nitzschia</taxon>
    </lineage>
</organism>
<reference evidence="1" key="1">
    <citation type="journal article" date="2021" name="Sci. Rep.">
        <title>Diploid genomic architecture of Nitzschia inconspicua, an elite biomass production diatom.</title>
        <authorList>
            <person name="Oliver A."/>
            <person name="Podell S."/>
            <person name="Pinowska A."/>
            <person name="Traller J.C."/>
            <person name="Smith S.R."/>
            <person name="McClure R."/>
            <person name="Beliaev A."/>
            <person name="Bohutskyi P."/>
            <person name="Hill E.A."/>
            <person name="Rabines A."/>
            <person name="Zheng H."/>
            <person name="Allen L.Z."/>
            <person name="Kuo A."/>
            <person name="Grigoriev I.V."/>
            <person name="Allen A.E."/>
            <person name="Hazlebeck D."/>
            <person name="Allen E.E."/>
        </authorList>
    </citation>
    <scope>NUCLEOTIDE SEQUENCE</scope>
    <source>
        <strain evidence="1">Hildebrandi</strain>
    </source>
</reference>
<sequence length="746" mass="83823">MVEMNREPLITIVETSDATASSVETVLKQLVSHFNQEIHQIDEEKDKEPLIQPLPDDNETNGSDSDTWYLPKIVQYWLDEDLSPCPSSSELVEWIRGYETRIRPLLLDFVSKSSESSTNQFFGYIPVVLNYERILSQWLQLLQQRQDQHTLQSTAFTPQSVQRQRQQLLYFDTLYKSIELVSTDLTLLTSERYFPKLSSIGRHVVLRTLLRLLDHSLRVEALLDKEEDEGLDNANVFTSWRENSAKRETALRRCVVSLLAFPDEKNGVIGPGGVAPTLLDPSKHTVDATLVFPPNLSSPLVSLELSEQDLNIWNKTLDLNGVDWSSVTLVTTIWSGSDDIVKAMEEVWTRLKAVVWKEKNTTKGQNDPTINRTPFAQQQLEIIQQLGGPVPFYQNIRAHFFGRDMVDWQPKMHTSQQVVLGRRVTKSQPVVSDLPHRAIPSRMATALNSLRYLNALTHEERTSTAIWNSLIDELFPIVATLVDSNHNLEIGLGGSGFLCLLTVFHQSDIKLSQLGDKGKTNLDNILSVLDLGFKISQGAATVAVGQAQCCAFRILEKEYGRTLPLEYRNRRQKITQQWVKELMRFNRPDEDSRRWEVLTGGIVPFLCQMGRDTSTADGMEIGRQTLSVLLPLIDQDTILVDEKTEMVALMGLINLLMAAHPIMPNHGGKILSALLSAAALAARTSALHKLALYAGGVALVICGPKFTDRILNMVQDEQSRFQERLKASAASMVAVAAELDSNKNSQ</sequence>
<dbReference type="OrthoDB" id="49582at2759"/>
<keyword evidence="2" id="KW-1185">Reference proteome</keyword>
<accession>A0A9K3PFB6</accession>
<dbReference type="AlphaFoldDB" id="A0A9K3PFB6"/>
<gene>
    <name evidence="1" type="ORF">IV203_032844</name>
</gene>
<reference evidence="1" key="2">
    <citation type="submission" date="2021-04" db="EMBL/GenBank/DDBJ databases">
        <authorList>
            <person name="Podell S."/>
        </authorList>
    </citation>
    <scope>NUCLEOTIDE SEQUENCE</scope>
    <source>
        <strain evidence="1">Hildebrandi</strain>
    </source>
</reference>
<protein>
    <submittedName>
        <fullName evidence="1">Uncharacterized protein</fullName>
    </submittedName>
</protein>
<name>A0A9K3PFB6_9STRA</name>
<dbReference type="EMBL" id="JAGRRH010000022">
    <property type="protein sequence ID" value="KAG7345313.1"/>
    <property type="molecule type" value="Genomic_DNA"/>
</dbReference>
<proteinExistence type="predicted"/>